<evidence type="ECO:0000313" key="3">
    <source>
        <dbReference type="Proteomes" id="UP000256780"/>
    </source>
</evidence>
<organism evidence="2 3">
    <name type="scientific">Cupriavidus taiwanensis</name>
    <dbReference type="NCBI Taxonomy" id="164546"/>
    <lineage>
        <taxon>Bacteria</taxon>
        <taxon>Pseudomonadati</taxon>
        <taxon>Pseudomonadota</taxon>
        <taxon>Betaproteobacteria</taxon>
        <taxon>Burkholderiales</taxon>
        <taxon>Burkholderiaceae</taxon>
        <taxon>Cupriavidus</taxon>
    </lineage>
</organism>
<dbReference type="EMBL" id="OFSQ01000041">
    <property type="protein sequence ID" value="SOY73959.1"/>
    <property type="molecule type" value="Genomic_DNA"/>
</dbReference>
<dbReference type="Proteomes" id="UP000256780">
    <property type="component" value="Unassembled WGS sequence"/>
</dbReference>
<proteinExistence type="predicted"/>
<comment type="caution">
    <text evidence="2">The sequence shown here is derived from an EMBL/GenBank/DDBJ whole genome shotgun (WGS) entry which is preliminary data.</text>
</comment>
<feature type="region of interest" description="Disordered" evidence="1">
    <location>
        <begin position="1"/>
        <end position="67"/>
    </location>
</feature>
<name>A0A375CKD6_9BURK</name>
<gene>
    <name evidence="2" type="ORF">CBM2587_U10008</name>
</gene>
<accession>A0A375CKD6</accession>
<feature type="compositionally biased region" description="Basic and acidic residues" evidence="1">
    <location>
        <begin position="17"/>
        <end position="37"/>
    </location>
</feature>
<evidence type="ECO:0000256" key="1">
    <source>
        <dbReference type="SAM" id="MobiDB-lite"/>
    </source>
</evidence>
<protein>
    <submittedName>
        <fullName evidence="2">Uncharacterized protein</fullName>
    </submittedName>
</protein>
<reference evidence="3" key="1">
    <citation type="submission" date="2018-01" db="EMBL/GenBank/DDBJ databases">
        <authorList>
            <person name="Gaut B.S."/>
            <person name="Morton B.R."/>
            <person name="Clegg M.T."/>
            <person name="Duvall M.R."/>
        </authorList>
    </citation>
    <scope>NUCLEOTIDE SEQUENCE [LARGE SCALE GENOMIC DNA]</scope>
</reference>
<sequence>MDSPRVNAGLKLSAGHRAGERSSAKATREEARVRDELVSPSNVGIAPPKEANQTESSAHDQRNTKSP</sequence>
<dbReference type="AlphaFoldDB" id="A0A375CKD6"/>
<evidence type="ECO:0000313" key="2">
    <source>
        <dbReference type="EMBL" id="SOY73959.1"/>
    </source>
</evidence>
<feature type="compositionally biased region" description="Basic and acidic residues" evidence="1">
    <location>
        <begin position="57"/>
        <end position="67"/>
    </location>
</feature>